<evidence type="ECO:0008006" key="5">
    <source>
        <dbReference type="Google" id="ProtNLM"/>
    </source>
</evidence>
<feature type="signal peptide" evidence="2">
    <location>
        <begin position="1"/>
        <end position="30"/>
    </location>
</feature>
<dbReference type="AlphaFoldDB" id="A0A0U4WYM8"/>
<dbReference type="PROSITE" id="PS51257">
    <property type="entry name" value="PROKAR_LIPOPROTEIN"/>
    <property type="match status" value="1"/>
</dbReference>
<name>A0A0U4WYM8_9MICO</name>
<reference evidence="3 4" key="2">
    <citation type="submission" date="2016-01" db="EMBL/GenBank/DDBJ databases">
        <title>Microcella alkaliphila JAM AC0309 whole genome shotgun sequence.</title>
        <authorList>
            <person name="Kurata A."/>
            <person name="Hirose Y."/>
            <person name="Kishimoto N."/>
            <person name="Kobayashi T."/>
        </authorList>
    </citation>
    <scope>NUCLEOTIDE SEQUENCE [LARGE SCALE GENOMIC DNA]</scope>
    <source>
        <strain evidence="3 4">JAM AC0309</strain>
    </source>
</reference>
<feature type="region of interest" description="Disordered" evidence="1">
    <location>
        <begin position="33"/>
        <end position="64"/>
    </location>
</feature>
<evidence type="ECO:0000256" key="1">
    <source>
        <dbReference type="SAM" id="MobiDB-lite"/>
    </source>
</evidence>
<dbReference type="OrthoDB" id="5119140at2"/>
<evidence type="ECO:0000256" key="2">
    <source>
        <dbReference type="SAM" id="SignalP"/>
    </source>
</evidence>
<dbReference type="KEGG" id="malk:MalAC0309_1881"/>
<keyword evidence="2" id="KW-0732">Signal</keyword>
<dbReference type="Proteomes" id="UP000218965">
    <property type="component" value="Chromosome"/>
</dbReference>
<organism evidence="3 4">
    <name type="scientific">Microcella alkaliphila</name>
    <dbReference type="NCBI Taxonomy" id="279828"/>
    <lineage>
        <taxon>Bacteria</taxon>
        <taxon>Bacillati</taxon>
        <taxon>Actinomycetota</taxon>
        <taxon>Actinomycetes</taxon>
        <taxon>Micrococcales</taxon>
        <taxon>Microbacteriaceae</taxon>
        <taxon>Microcella</taxon>
    </lineage>
</organism>
<gene>
    <name evidence="3" type="ORF">MalAC0309_1881</name>
</gene>
<accession>A0A0U4WYM8</accession>
<sequence length="220" mass="23167">MVTAFRPRRASRLVSALAAGLLAVGLGACADQPVEAPDPIAEPTTTPEPEPTTEPEPEPEPEPELVFTMPSDCTEILPAARVASLEVQNLQLLGGPGSIYGDEFFFDETPEQLVGGISCVWGQEGVDLSTILLSVAPLNAATRAQTIDDLIAQGYIAYDRDDSSLAYGLIGDAGGPPAIYNLITNDAWFSMLNSLGGQAGFDESILLTEELRGVAYGALE</sequence>
<proteinExistence type="predicted"/>
<evidence type="ECO:0000313" key="4">
    <source>
        <dbReference type="Proteomes" id="UP000218965"/>
    </source>
</evidence>
<protein>
    <recommendedName>
        <fullName evidence="5">Lipoprotein</fullName>
    </recommendedName>
</protein>
<dbReference type="RefSeq" id="WP_096422118.1">
    <property type="nucleotide sequence ID" value="NZ_AP017315.1"/>
</dbReference>
<reference evidence="4" key="1">
    <citation type="submission" date="2015-12" db="EMBL/GenBank/DDBJ databases">
        <authorList>
            <person name="Shamseldin A."/>
            <person name="Moawad H."/>
            <person name="Abd El-Rahim W.M."/>
            <person name="Sadowsky M.J."/>
        </authorList>
    </citation>
    <scope>NUCLEOTIDE SEQUENCE [LARGE SCALE GENOMIC DNA]</scope>
    <source>
        <strain evidence="4">JAM AC0309</strain>
    </source>
</reference>
<feature type="compositionally biased region" description="Acidic residues" evidence="1">
    <location>
        <begin position="51"/>
        <end position="63"/>
    </location>
</feature>
<evidence type="ECO:0000313" key="3">
    <source>
        <dbReference type="EMBL" id="BAU32728.1"/>
    </source>
</evidence>
<feature type="chain" id="PRO_5006853810" description="Lipoprotein" evidence="2">
    <location>
        <begin position="31"/>
        <end position="220"/>
    </location>
</feature>
<dbReference type="EMBL" id="AP017315">
    <property type="protein sequence ID" value="BAU32728.1"/>
    <property type="molecule type" value="Genomic_DNA"/>
</dbReference>